<reference evidence="1 2" key="1">
    <citation type="submission" date="2018-05" db="EMBL/GenBank/DDBJ databases">
        <title>Abyssibacter profundi OUC007T gen. nov., sp. nov, a marine bacterium isolated from seawater of the Mariana Trench.</title>
        <authorList>
            <person name="Zhou S."/>
        </authorList>
    </citation>
    <scope>NUCLEOTIDE SEQUENCE [LARGE SCALE GENOMIC DNA]</scope>
    <source>
        <strain evidence="1 2">OUC007</strain>
    </source>
</reference>
<comment type="caution">
    <text evidence="1">The sequence shown here is derived from an EMBL/GenBank/DDBJ whole genome shotgun (WGS) entry which is preliminary data.</text>
</comment>
<accession>A0A363ULW9</accession>
<sequence>MGLTACGSKPAEQPPPLFPGVPTFELVADEFPIEALFGPVPAARFSKLSYLQDIESPEHPVPVEHLFELVIRQGARAGMQRVRSEYTFADSNRHAIEESVQVADLFDLFTYAYTPETDTAPETVTRSYVAEVSQVRGVLFPLAVGNHLQFEATRHYQVERDGQRAEAQTLEFAYDLRVDRQVAPGNYSGVELQEPVWVIQLLEVDPDGVEHRREAHFSAEVGMPVFDARRHDRTITTRRLVRWERDA</sequence>
<protein>
    <submittedName>
        <fullName evidence="1">Uncharacterized protein</fullName>
    </submittedName>
</protein>
<dbReference type="EMBL" id="QEQK01000005">
    <property type="protein sequence ID" value="PWN56403.1"/>
    <property type="molecule type" value="Genomic_DNA"/>
</dbReference>
<keyword evidence="2" id="KW-1185">Reference proteome</keyword>
<proteinExistence type="predicted"/>
<dbReference type="AlphaFoldDB" id="A0A363ULW9"/>
<evidence type="ECO:0000313" key="1">
    <source>
        <dbReference type="EMBL" id="PWN56403.1"/>
    </source>
</evidence>
<dbReference type="Proteomes" id="UP000251800">
    <property type="component" value="Unassembled WGS sequence"/>
</dbReference>
<evidence type="ECO:0000313" key="2">
    <source>
        <dbReference type="Proteomes" id="UP000251800"/>
    </source>
</evidence>
<organism evidence="1 2">
    <name type="scientific">Abyssibacter profundi</name>
    <dbReference type="NCBI Taxonomy" id="2182787"/>
    <lineage>
        <taxon>Bacteria</taxon>
        <taxon>Pseudomonadati</taxon>
        <taxon>Pseudomonadota</taxon>
        <taxon>Gammaproteobacteria</taxon>
        <taxon>Chromatiales</taxon>
        <taxon>Oceanococcaceae</taxon>
        <taxon>Abyssibacter</taxon>
    </lineage>
</organism>
<name>A0A363ULW9_9GAMM</name>
<gene>
    <name evidence="1" type="ORF">DEH80_06065</name>
</gene>